<dbReference type="Proteomes" id="UP000029628">
    <property type="component" value="Unassembled WGS sequence"/>
</dbReference>
<dbReference type="eggNOG" id="COG1302">
    <property type="taxonomic scope" value="Bacteria"/>
</dbReference>
<accession>A0A096AMC7</accession>
<sequence>MAERAIYLEEGKIKINEDVYATIITNKALETKGVAGMSGTFSDEVANLLGRKKTNEGVSISFEEDGALCIDMYVIVNYGYRIPDVALRLQERIKTALVDMTEAKVEHINIFVQGLVFNDLSQTIIKEQQDETTK</sequence>
<name>A0A096AMC7_9FIRM</name>
<dbReference type="InterPro" id="IPR005531">
    <property type="entry name" value="Asp23"/>
</dbReference>
<reference evidence="2 3" key="1">
    <citation type="submission" date="2014-07" db="EMBL/GenBank/DDBJ databases">
        <authorList>
            <person name="McCorrison J."/>
            <person name="Sanka R."/>
            <person name="Torralba M."/>
            <person name="Gillis M."/>
            <person name="Haft D.H."/>
            <person name="Methe B."/>
            <person name="Sutton G."/>
            <person name="Nelson K.E."/>
        </authorList>
    </citation>
    <scope>NUCLEOTIDE SEQUENCE [LARGE SCALE GENOMIC DNA]</scope>
    <source>
        <strain evidence="2 3">DNF00314</strain>
    </source>
</reference>
<dbReference type="RefSeq" id="WP_028257709.1">
    <property type="nucleotide sequence ID" value="NZ_JRNT01000006.1"/>
</dbReference>
<protein>
    <submittedName>
        <fullName evidence="2">Alkaline shock protein</fullName>
    </submittedName>
</protein>
<dbReference type="PANTHER" id="PTHR34297:SF2">
    <property type="entry name" value="ASP23_GLS24 FAMILY ENVELOPE STRESS RESPONSE PROTEIN"/>
    <property type="match status" value="1"/>
</dbReference>
<gene>
    <name evidence="2" type="ORF">HMPREF0872_02425</name>
</gene>
<proteinExistence type="inferred from homology"/>
<evidence type="ECO:0000313" key="3">
    <source>
        <dbReference type="Proteomes" id="UP000029628"/>
    </source>
</evidence>
<dbReference type="PANTHER" id="PTHR34297">
    <property type="entry name" value="HYPOTHETICAL CYTOSOLIC PROTEIN-RELATED"/>
    <property type="match status" value="1"/>
</dbReference>
<organism evidence="2 3">
    <name type="scientific">Veillonella montpellierensis DNF00314</name>
    <dbReference type="NCBI Taxonomy" id="1401067"/>
    <lineage>
        <taxon>Bacteria</taxon>
        <taxon>Bacillati</taxon>
        <taxon>Bacillota</taxon>
        <taxon>Negativicutes</taxon>
        <taxon>Veillonellales</taxon>
        <taxon>Veillonellaceae</taxon>
        <taxon>Veillonella</taxon>
    </lineage>
</organism>
<evidence type="ECO:0000313" key="2">
    <source>
        <dbReference type="EMBL" id="KGF47965.1"/>
    </source>
</evidence>
<comment type="similarity">
    <text evidence="1">Belongs to the asp23 family.</text>
</comment>
<dbReference type="EMBL" id="JRNT01000006">
    <property type="protein sequence ID" value="KGF47965.1"/>
    <property type="molecule type" value="Genomic_DNA"/>
</dbReference>
<keyword evidence="3" id="KW-1185">Reference proteome</keyword>
<dbReference type="Pfam" id="PF03780">
    <property type="entry name" value="Asp23"/>
    <property type="match status" value="1"/>
</dbReference>
<dbReference type="AlphaFoldDB" id="A0A096AMC7"/>
<evidence type="ECO:0000256" key="1">
    <source>
        <dbReference type="ARBA" id="ARBA00005721"/>
    </source>
</evidence>
<comment type="caution">
    <text evidence="2">The sequence shown here is derived from an EMBL/GenBank/DDBJ whole genome shotgun (WGS) entry which is preliminary data.</text>
</comment>